<reference evidence="3 4" key="1">
    <citation type="journal article" date="2015" name="Int. J. Syst. Evol. Microbiol.">
        <title>Streptomyces gilvifuscus sp. nov., an actinomycete that produces antibacterial compounds isolated from soil.</title>
        <authorList>
            <person name="Nguyen T.M."/>
            <person name="Kim J."/>
        </authorList>
    </citation>
    <scope>NUCLEOTIDE SEQUENCE [LARGE SCALE GENOMIC DNA]</scope>
    <source>
        <strain evidence="3 4">T113</strain>
    </source>
</reference>
<evidence type="ECO:0000313" key="3">
    <source>
        <dbReference type="EMBL" id="MDC2959474.1"/>
    </source>
</evidence>
<feature type="transmembrane region" description="Helical" evidence="2">
    <location>
        <begin position="21"/>
        <end position="44"/>
    </location>
</feature>
<sequence>MTHEPTRPRRAHRPEAGRRAAIGRTLVGVVLLGSVLTLVAALPAGAERPEPPPPATSRPATQDNTTRSAAGHCPTTDFGAAVRCWGDATSGDHMAVVTVTAPQEFNQDTGSRSLSEAVRRLRGKLIVIVPDGVRTGSGGTLLLALAAYRVVGPHTLVSPLTERDGQQLADQGGCPQNGFCDAVRTHRRSGDDLVRRGLAQDARTSLFTAGPGMAGATADSGGGTDSGVSGDVAFLLVVLAVLLCLVTAMALLVGRTRRPRRPSAPAMAAAGAAAAATGSAEGSVEGVPRRSGESPDRRDRADHRGHRAGSRPSTIPVAAMAAEPGRPSAEESTAPSGRVREPAARQRSTGGRDRGEGLLSATVRTVLRPQGYVAINGLLYRARWGGAGEPPEPGRPVEVRQESTGELTVLGHDESSRFG</sequence>
<accession>A0ABT5G3U2</accession>
<proteinExistence type="predicted"/>
<evidence type="ECO:0000313" key="4">
    <source>
        <dbReference type="Proteomes" id="UP001221328"/>
    </source>
</evidence>
<feature type="transmembrane region" description="Helical" evidence="2">
    <location>
        <begin position="232"/>
        <end position="253"/>
    </location>
</feature>
<name>A0ABT5G3U2_9ACTN</name>
<dbReference type="RefSeq" id="WP_272177884.1">
    <property type="nucleotide sequence ID" value="NZ_JAQOSK010000017.1"/>
</dbReference>
<dbReference type="EMBL" id="JAQOSK010000017">
    <property type="protein sequence ID" value="MDC2959474.1"/>
    <property type="molecule type" value="Genomic_DNA"/>
</dbReference>
<evidence type="ECO:0000256" key="1">
    <source>
        <dbReference type="SAM" id="MobiDB-lite"/>
    </source>
</evidence>
<feature type="compositionally biased region" description="Basic and acidic residues" evidence="1">
    <location>
        <begin position="287"/>
        <end position="302"/>
    </location>
</feature>
<feature type="region of interest" description="Disordered" evidence="1">
    <location>
        <begin position="45"/>
        <end position="73"/>
    </location>
</feature>
<protein>
    <submittedName>
        <fullName evidence="3">Uncharacterized protein</fullName>
    </submittedName>
</protein>
<keyword evidence="2" id="KW-0472">Membrane</keyword>
<evidence type="ECO:0000256" key="2">
    <source>
        <dbReference type="SAM" id="Phobius"/>
    </source>
</evidence>
<dbReference type="Proteomes" id="UP001221328">
    <property type="component" value="Unassembled WGS sequence"/>
</dbReference>
<feature type="compositionally biased region" description="Basic and acidic residues" evidence="1">
    <location>
        <begin position="338"/>
        <end position="356"/>
    </location>
</feature>
<feature type="region of interest" description="Disordered" evidence="1">
    <location>
        <begin position="386"/>
        <end position="419"/>
    </location>
</feature>
<organism evidence="3 4">
    <name type="scientific">Streptomyces gilvifuscus</name>
    <dbReference type="NCBI Taxonomy" id="1550617"/>
    <lineage>
        <taxon>Bacteria</taxon>
        <taxon>Bacillati</taxon>
        <taxon>Actinomycetota</taxon>
        <taxon>Actinomycetes</taxon>
        <taxon>Kitasatosporales</taxon>
        <taxon>Streptomycetaceae</taxon>
        <taxon>Streptomyces</taxon>
    </lineage>
</organism>
<gene>
    <name evidence="3" type="ORF">PO587_34115</name>
</gene>
<keyword evidence="2" id="KW-0812">Transmembrane</keyword>
<keyword evidence="4" id="KW-1185">Reference proteome</keyword>
<feature type="region of interest" description="Disordered" evidence="1">
    <location>
        <begin position="275"/>
        <end position="356"/>
    </location>
</feature>
<keyword evidence="2" id="KW-1133">Transmembrane helix</keyword>
<comment type="caution">
    <text evidence="3">The sequence shown here is derived from an EMBL/GenBank/DDBJ whole genome shotgun (WGS) entry which is preliminary data.</text>
</comment>